<dbReference type="InterPro" id="IPR036397">
    <property type="entry name" value="RNaseH_sf"/>
</dbReference>
<protein>
    <recommendedName>
        <fullName evidence="3">Exonuclease domain-containing protein</fullName>
    </recommendedName>
</protein>
<evidence type="ECO:0008006" key="3">
    <source>
        <dbReference type="Google" id="ProtNLM"/>
    </source>
</evidence>
<dbReference type="OrthoDB" id="8191639at2759"/>
<proteinExistence type="predicted"/>
<evidence type="ECO:0000313" key="1">
    <source>
        <dbReference type="EMBL" id="CAD5218171.1"/>
    </source>
</evidence>
<comment type="caution">
    <text evidence="1">The sequence shown here is derived from an EMBL/GenBank/DDBJ whole genome shotgun (WGS) entry which is preliminary data.</text>
</comment>
<dbReference type="Gene3D" id="3.30.420.10">
    <property type="entry name" value="Ribonuclease H-like superfamily/Ribonuclease H"/>
    <property type="match status" value="1"/>
</dbReference>
<dbReference type="Proteomes" id="UP000614601">
    <property type="component" value="Unassembled WGS sequence"/>
</dbReference>
<gene>
    <name evidence="1" type="ORF">BOKJ2_LOCUS7381</name>
</gene>
<dbReference type="EMBL" id="CAJFDH010000004">
    <property type="protein sequence ID" value="CAD5218171.1"/>
    <property type="molecule type" value="Genomic_DNA"/>
</dbReference>
<name>A0A811KT23_9BILA</name>
<keyword evidence="2" id="KW-1185">Reference proteome</keyword>
<reference evidence="1" key="1">
    <citation type="submission" date="2020-09" db="EMBL/GenBank/DDBJ databases">
        <authorList>
            <person name="Kikuchi T."/>
        </authorList>
    </citation>
    <scope>NUCLEOTIDE SEQUENCE</scope>
    <source>
        <strain evidence="1">SH1</strain>
    </source>
</reference>
<evidence type="ECO:0000313" key="2">
    <source>
        <dbReference type="Proteomes" id="UP000614601"/>
    </source>
</evidence>
<dbReference type="GO" id="GO:0003676">
    <property type="term" value="F:nucleic acid binding"/>
    <property type="evidence" value="ECO:0007669"/>
    <property type="project" value="InterPro"/>
</dbReference>
<sequence>MSNLKPVAINAHYIRVGYQGRSTAVARVVIVNDEQKLLHDIYIRPDEGLFEIPSFEDEYIFKKVKNGLNPLQAAEIIAQHLKPHIVVGQDLVNLLDDLKVTSIYENRIRDLRKYSKVQLLYPGGAMLDSNVSIQRMAHEILGATYPTGCDKVVEDAINMMRLYKLAAPTWEAEIKSQSSILSTWRPATTHQAQQESEGFSWGALAAGAAAAGFTILTAKYASNQRRNRE</sequence>
<dbReference type="EMBL" id="CAJFCW020000004">
    <property type="protein sequence ID" value="CAG9109486.1"/>
    <property type="molecule type" value="Genomic_DNA"/>
</dbReference>
<organism evidence="1 2">
    <name type="scientific">Bursaphelenchus okinawaensis</name>
    <dbReference type="NCBI Taxonomy" id="465554"/>
    <lineage>
        <taxon>Eukaryota</taxon>
        <taxon>Metazoa</taxon>
        <taxon>Ecdysozoa</taxon>
        <taxon>Nematoda</taxon>
        <taxon>Chromadorea</taxon>
        <taxon>Rhabditida</taxon>
        <taxon>Tylenchina</taxon>
        <taxon>Tylenchomorpha</taxon>
        <taxon>Aphelenchoidea</taxon>
        <taxon>Aphelenchoididae</taxon>
        <taxon>Bursaphelenchus</taxon>
    </lineage>
</organism>
<accession>A0A811KT23</accession>
<dbReference type="AlphaFoldDB" id="A0A811KT23"/>
<dbReference type="Proteomes" id="UP000783686">
    <property type="component" value="Unassembled WGS sequence"/>
</dbReference>